<feature type="domain" description="OmpR/PhoB-type" evidence="10">
    <location>
        <begin position="161"/>
        <end position="257"/>
    </location>
</feature>
<keyword evidence="3" id="KW-0805">Transcription regulation</keyword>
<dbReference type="Gene3D" id="1.10.10.10">
    <property type="entry name" value="Winged helix-like DNA-binding domain superfamily/Winged helix DNA-binding domain"/>
    <property type="match status" value="1"/>
</dbReference>
<dbReference type="FunFam" id="3.40.50.2300:FF:000001">
    <property type="entry name" value="DNA-binding response regulator PhoB"/>
    <property type="match status" value="1"/>
</dbReference>
<keyword evidence="1 6" id="KW-0597">Phosphoprotein</keyword>
<evidence type="ECO:0000256" key="5">
    <source>
        <dbReference type="ARBA" id="ARBA00023163"/>
    </source>
</evidence>
<dbReference type="PROSITE" id="PS51755">
    <property type="entry name" value="OMPR_PHOB"/>
    <property type="match status" value="1"/>
</dbReference>
<dbReference type="InterPro" id="IPR011006">
    <property type="entry name" value="CheY-like_superfamily"/>
</dbReference>
<dbReference type="GO" id="GO:0000156">
    <property type="term" value="F:phosphorelay response regulator activity"/>
    <property type="evidence" value="ECO:0007669"/>
    <property type="project" value="TreeGrafter"/>
</dbReference>
<sequence>MASILVVEDEIDICNLIRKELESQGHQVYQAFDGEAALSIVDKLPLNLVILDWMLPKLDGLTVCRTIRQNHLMPIIMLTARTDEVDRILGLEVGADDYISKPFSVRELTARVRAMLRRIDLDTHFAPGSAGANLNSQAHVSTGTEKSSTPGVPPISMTGLPSPIIRGDLYISLSEHTVTLEKRTIDLTPKEYELLVLLSRNPGRAFSREYLLQELWGYDYDGFDRTVDTHITRLRKKLGPLGEKIMTVWGVGYRFVI</sequence>
<feature type="modified residue" description="4-aspartylphosphate" evidence="6">
    <location>
        <position position="52"/>
    </location>
</feature>
<reference evidence="12" key="1">
    <citation type="submission" date="2018-12" db="EMBL/GenBank/DDBJ databases">
        <title>Tengunoibacter tsumagoiensis gen. nov., sp. nov., Dictyobacter kobayashii sp. nov., D. alpinus sp. nov., and D. joshuensis sp. nov. and description of Dictyobacteraceae fam. nov. within the order Ktedonobacterales isolated from Tengu-no-mugimeshi.</title>
        <authorList>
            <person name="Wang C.M."/>
            <person name="Zheng Y."/>
            <person name="Sakai Y."/>
            <person name="Toyoda A."/>
            <person name="Minakuchi Y."/>
            <person name="Abe K."/>
            <person name="Yokota A."/>
            <person name="Yabe S."/>
        </authorList>
    </citation>
    <scope>NUCLEOTIDE SEQUENCE [LARGE SCALE GENOMIC DNA]</scope>
    <source>
        <strain evidence="12">Uno11</strain>
    </source>
</reference>
<evidence type="ECO:0000259" key="9">
    <source>
        <dbReference type="PROSITE" id="PS50110"/>
    </source>
</evidence>
<evidence type="ECO:0000256" key="6">
    <source>
        <dbReference type="PROSITE-ProRule" id="PRU00169"/>
    </source>
</evidence>
<evidence type="ECO:0000256" key="3">
    <source>
        <dbReference type="ARBA" id="ARBA00023015"/>
    </source>
</evidence>
<evidence type="ECO:0000256" key="4">
    <source>
        <dbReference type="ARBA" id="ARBA00023125"/>
    </source>
</evidence>
<dbReference type="SUPFAM" id="SSF52172">
    <property type="entry name" value="CheY-like"/>
    <property type="match status" value="1"/>
</dbReference>
<feature type="DNA-binding region" description="OmpR/PhoB-type" evidence="7">
    <location>
        <begin position="161"/>
        <end position="257"/>
    </location>
</feature>
<evidence type="ECO:0000256" key="8">
    <source>
        <dbReference type="SAM" id="MobiDB-lite"/>
    </source>
</evidence>
<dbReference type="SMART" id="SM00448">
    <property type="entry name" value="REC"/>
    <property type="match status" value="1"/>
</dbReference>
<dbReference type="SUPFAM" id="SSF46894">
    <property type="entry name" value="C-terminal effector domain of the bipartite response regulators"/>
    <property type="match status" value="1"/>
</dbReference>
<dbReference type="PROSITE" id="PS50110">
    <property type="entry name" value="RESPONSE_REGULATORY"/>
    <property type="match status" value="1"/>
</dbReference>
<evidence type="ECO:0000259" key="10">
    <source>
        <dbReference type="PROSITE" id="PS51755"/>
    </source>
</evidence>
<keyword evidence="5" id="KW-0804">Transcription</keyword>
<dbReference type="InterPro" id="IPR016032">
    <property type="entry name" value="Sig_transdc_resp-reg_C-effctor"/>
</dbReference>
<evidence type="ECO:0000313" key="12">
    <source>
        <dbReference type="Proteomes" id="UP000287188"/>
    </source>
</evidence>
<dbReference type="GO" id="GO:0032993">
    <property type="term" value="C:protein-DNA complex"/>
    <property type="evidence" value="ECO:0007669"/>
    <property type="project" value="TreeGrafter"/>
</dbReference>
<dbReference type="GO" id="GO:0005829">
    <property type="term" value="C:cytosol"/>
    <property type="evidence" value="ECO:0007669"/>
    <property type="project" value="TreeGrafter"/>
</dbReference>
<dbReference type="FunFam" id="1.10.10.10:FF:000018">
    <property type="entry name" value="DNA-binding response regulator ResD"/>
    <property type="match status" value="1"/>
</dbReference>
<dbReference type="PANTHER" id="PTHR48111:SF40">
    <property type="entry name" value="PHOSPHATE REGULON TRANSCRIPTIONAL REGULATORY PROTEIN PHOB"/>
    <property type="match status" value="1"/>
</dbReference>
<dbReference type="Pfam" id="PF00072">
    <property type="entry name" value="Response_reg"/>
    <property type="match status" value="1"/>
</dbReference>
<keyword evidence="4 7" id="KW-0238">DNA-binding</keyword>
<dbReference type="CDD" id="cd00383">
    <property type="entry name" value="trans_reg_C"/>
    <property type="match status" value="1"/>
</dbReference>
<dbReference type="GO" id="GO:0000976">
    <property type="term" value="F:transcription cis-regulatory region binding"/>
    <property type="evidence" value="ECO:0007669"/>
    <property type="project" value="TreeGrafter"/>
</dbReference>
<dbReference type="Proteomes" id="UP000287188">
    <property type="component" value="Unassembled WGS sequence"/>
</dbReference>
<gene>
    <name evidence="11" type="primary">vicR</name>
    <name evidence="11" type="ORF">KDK_24120</name>
</gene>
<dbReference type="Gene3D" id="3.40.50.2300">
    <property type="match status" value="1"/>
</dbReference>
<dbReference type="Gene3D" id="6.10.250.690">
    <property type="match status" value="1"/>
</dbReference>
<evidence type="ECO:0000256" key="7">
    <source>
        <dbReference type="PROSITE-ProRule" id="PRU01091"/>
    </source>
</evidence>
<dbReference type="PANTHER" id="PTHR48111">
    <property type="entry name" value="REGULATOR OF RPOS"/>
    <property type="match status" value="1"/>
</dbReference>
<dbReference type="AlphaFoldDB" id="A0A402AHK4"/>
<keyword evidence="12" id="KW-1185">Reference proteome</keyword>
<dbReference type="RefSeq" id="WP_126550124.1">
    <property type="nucleotide sequence ID" value="NZ_BIFS01000001.1"/>
</dbReference>
<dbReference type="Pfam" id="PF00486">
    <property type="entry name" value="Trans_reg_C"/>
    <property type="match status" value="1"/>
</dbReference>
<feature type="compositionally biased region" description="Polar residues" evidence="8">
    <location>
        <begin position="132"/>
        <end position="150"/>
    </location>
</feature>
<keyword evidence="2" id="KW-0902">Two-component regulatory system</keyword>
<evidence type="ECO:0000256" key="2">
    <source>
        <dbReference type="ARBA" id="ARBA00023012"/>
    </source>
</evidence>
<name>A0A402AHK4_9CHLR</name>
<dbReference type="SMART" id="SM00862">
    <property type="entry name" value="Trans_reg_C"/>
    <property type="match status" value="1"/>
</dbReference>
<dbReference type="InterPro" id="IPR001867">
    <property type="entry name" value="OmpR/PhoB-type_DNA-bd"/>
</dbReference>
<dbReference type="OrthoDB" id="5243815at2"/>
<dbReference type="EMBL" id="BIFS01000001">
    <property type="protein sequence ID" value="GCE18612.1"/>
    <property type="molecule type" value="Genomic_DNA"/>
</dbReference>
<feature type="region of interest" description="Disordered" evidence="8">
    <location>
        <begin position="130"/>
        <end position="157"/>
    </location>
</feature>
<feature type="domain" description="Response regulatory" evidence="9">
    <location>
        <begin position="3"/>
        <end position="116"/>
    </location>
</feature>
<accession>A0A402AHK4</accession>
<evidence type="ECO:0000313" key="11">
    <source>
        <dbReference type="EMBL" id="GCE18612.1"/>
    </source>
</evidence>
<dbReference type="InterPro" id="IPR036388">
    <property type="entry name" value="WH-like_DNA-bd_sf"/>
</dbReference>
<dbReference type="InterPro" id="IPR039420">
    <property type="entry name" value="WalR-like"/>
</dbReference>
<protein>
    <submittedName>
        <fullName evidence="11">DNA-binding response regulator</fullName>
    </submittedName>
</protein>
<dbReference type="GO" id="GO:0006355">
    <property type="term" value="P:regulation of DNA-templated transcription"/>
    <property type="evidence" value="ECO:0007669"/>
    <property type="project" value="InterPro"/>
</dbReference>
<evidence type="ECO:0000256" key="1">
    <source>
        <dbReference type="ARBA" id="ARBA00022553"/>
    </source>
</evidence>
<organism evidence="11 12">
    <name type="scientific">Dictyobacter kobayashii</name>
    <dbReference type="NCBI Taxonomy" id="2014872"/>
    <lineage>
        <taxon>Bacteria</taxon>
        <taxon>Bacillati</taxon>
        <taxon>Chloroflexota</taxon>
        <taxon>Ktedonobacteria</taxon>
        <taxon>Ktedonobacterales</taxon>
        <taxon>Dictyobacteraceae</taxon>
        <taxon>Dictyobacter</taxon>
    </lineage>
</organism>
<proteinExistence type="predicted"/>
<comment type="caution">
    <text evidence="11">The sequence shown here is derived from an EMBL/GenBank/DDBJ whole genome shotgun (WGS) entry which is preliminary data.</text>
</comment>
<dbReference type="InterPro" id="IPR001789">
    <property type="entry name" value="Sig_transdc_resp-reg_receiver"/>
</dbReference>